<organism evidence="2 3">
    <name type="scientific">Eumeta variegata</name>
    <name type="common">Bagworm moth</name>
    <name type="synonym">Eumeta japonica</name>
    <dbReference type="NCBI Taxonomy" id="151549"/>
    <lineage>
        <taxon>Eukaryota</taxon>
        <taxon>Metazoa</taxon>
        <taxon>Ecdysozoa</taxon>
        <taxon>Arthropoda</taxon>
        <taxon>Hexapoda</taxon>
        <taxon>Insecta</taxon>
        <taxon>Pterygota</taxon>
        <taxon>Neoptera</taxon>
        <taxon>Endopterygota</taxon>
        <taxon>Lepidoptera</taxon>
        <taxon>Glossata</taxon>
        <taxon>Ditrysia</taxon>
        <taxon>Tineoidea</taxon>
        <taxon>Psychidae</taxon>
        <taxon>Oiketicinae</taxon>
        <taxon>Eumeta</taxon>
    </lineage>
</organism>
<name>A0A4C1ZZP5_EUMVA</name>
<feature type="region of interest" description="Disordered" evidence="1">
    <location>
        <begin position="1"/>
        <end position="53"/>
    </location>
</feature>
<dbReference type="Proteomes" id="UP000299102">
    <property type="component" value="Unassembled WGS sequence"/>
</dbReference>
<sequence>MEPEPRNEPGSALKPWELLREEGASSGELIGRSQREKQGVRNESRGDGERRHMELEFGRGGKRARGRMRICDWQRG</sequence>
<reference evidence="2 3" key="1">
    <citation type="journal article" date="2019" name="Commun. Biol.">
        <title>The bagworm genome reveals a unique fibroin gene that provides high tensile strength.</title>
        <authorList>
            <person name="Kono N."/>
            <person name="Nakamura H."/>
            <person name="Ohtoshi R."/>
            <person name="Tomita M."/>
            <person name="Numata K."/>
            <person name="Arakawa K."/>
        </authorList>
    </citation>
    <scope>NUCLEOTIDE SEQUENCE [LARGE SCALE GENOMIC DNA]</scope>
</reference>
<protein>
    <submittedName>
        <fullName evidence="2">Uncharacterized protein</fullName>
    </submittedName>
</protein>
<dbReference type="AlphaFoldDB" id="A0A4C1ZZP5"/>
<accession>A0A4C1ZZP5</accession>
<gene>
    <name evidence="2" type="ORF">EVAR_68991_1</name>
</gene>
<dbReference type="EMBL" id="BGZK01002268">
    <property type="protein sequence ID" value="GBP92363.1"/>
    <property type="molecule type" value="Genomic_DNA"/>
</dbReference>
<evidence type="ECO:0000256" key="1">
    <source>
        <dbReference type="SAM" id="MobiDB-lite"/>
    </source>
</evidence>
<evidence type="ECO:0000313" key="3">
    <source>
        <dbReference type="Proteomes" id="UP000299102"/>
    </source>
</evidence>
<feature type="compositionally biased region" description="Basic and acidic residues" evidence="1">
    <location>
        <begin position="33"/>
        <end position="53"/>
    </location>
</feature>
<evidence type="ECO:0000313" key="2">
    <source>
        <dbReference type="EMBL" id="GBP92363.1"/>
    </source>
</evidence>
<proteinExistence type="predicted"/>
<keyword evidence="3" id="KW-1185">Reference proteome</keyword>
<comment type="caution">
    <text evidence="2">The sequence shown here is derived from an EMBL/GenBank/DDBJ whole genome shotgun (WGS) entry which is preliminary data.</text>
</comment>